<feature type="compositionally biased region" description="Low complexity" evidence="8">
    <location>
        <begin position="449"/>
        <end position="463"/>
    </location>
</feature>
<dbReference type="SMART" id="SM00320">
    <property type="entry name" value="WD40"/>
    <property type="match status" value="7"/>
</dbReference>
<evidence type="ECO:0000256" key="4">
    <source>
        <dbReference type="ARBA" id="ARBA00022860"/>
    </source>
</evidence>
<feature type="compositionally biased region" description="Polar residues" evidence="8">
    <location>
        <begin position="700"/>
        <end position="710"/>
    </location>
</feature>
<sequence length="1344" mass="137374">MSLSFHQFQQQQQQGSVPMNNGNNNNIIHNGMGGPDGGNGGGMGGPMGGQQGFGPGSAAGTNTAGSGGPNGGAPAAPEYTLAGILHYLQSEWRRYERDRNEWEIERAEMRARIALLEGERRGAENLKTDLMRRVKMLEFALRQERSKYLAQSNTASPGTTAGSGSIPPGVLAKHPLVQGVSGDKASSSGRSSPVARSEDFVIPTGKDGTGTPGGPSSTFQTHAIRGPSNLSTNSFTASSLTFSGTFNSPGQAGSTLLSNPATTAGNGSSGPGSSMSFNPAANNAPNASMLSRHTSLARDGKSRAKSRDYLKQCLSEIAYLTNPATLNPLNERAYITGTVPAFPPGPPPQLPSGQQQAQQPGNGQSAAPGAAPIPTALGLATMGAHTAAPGSVIRPRKVMYEDDGKPVVNETGNGSGAPSSQTAPPLPPPPPSLASQALPLTQQQPNGNSAAAPQSSQDSAAASGFIAQGIGLDRPATSSGLTGSGSNASNDPSISGAVAADPLGATIAMEQVSNQVAKAQPDIQVSKPVEDQNAPAEPLVEDAAELLPAPSPSGTEAVVPDVPPPGGDPADGAPSMGSPSSASSSSVGSEDADHSSSSSSTTLEGDEGISAGQKGDVPAAEKQQDLVSTSSTDSAKQPFFEQRSGVAASKPDRSSSDEVGSSHSLAADEGEEVEGEIEDEEEDPVEEHRTAIYRPGGVPPTSNAPTQARSDGSPLEGPTGGGSMAEATAEDWRRLREAGAQGRQRRERERQLAAQGSYGDAAAASALADARAHLAETTESVNALLSQSSYGSGAGSGSIRPGLLRTGSGGGRADEQELANLKLDPVPDLNDDASSSGSGGNARNRRSRTGGIATSALSAATTGEAVADTQPWKAKRVLRGHLDAVRTVAFDTIEPNVLSAGDDCTIKYWRFDPAALQGAGGHAAGAGGGNAGLSRESSISSLRSTASAGGAAATSAADYPIVTFRGHTEPVTSLTVSPPLRNVVGELTSQRRIYSGSLDSSIRVWSAPDPTNGSTEAYPPVEHTVELGSLVGHTDAVWDLALFAHLGSLVSVAADGMVKIWNVDVPIPVNKHASSGDITDEDDQEENDERSGPGAVDAKSPAAVGSLILSFDYYGLDAEESEATEAERAAFLKQAQDSTSDTRNGGLPIPTSVDICHSNIRLCAVAYTNGVVKLFDVVTGKETLKLQSQESKDGSEVSQVNCVVTHPTLPILFTGHEDGNIKMFDLNTGTCSMSMVGHLDAVTTLDIDPAGLTLASGGHDCSVRFWDIMGGGSGSSSSLTGEGSDEDRTAAATAAAAVSVRDACVQEITSHRKKAEEGVLGVKYHSSAPFFASAGADGLVRLFG</sequence>
<dbReference type="EMBL" id="JAPDMZ010000044">
    <property type="protein sequence ID" value="KAK0553915.1"/>
    <property type="molecule type" value="Genomic_DNA"/>
</dbReference>
<feature type="repeat" description="WD" evidence="6">
    <location>
        <begin position="878"/>
        <end position="909"/>
    </location>
</feature>
<dbReference type="Gene3D" id="1.20.5.300">
    <property type="match status" value="1"/>
</dbReference>
<dbReference type="PROSITE" id="PS50294">
    <property type="entry name" value="WD_REPEATS_REGION"/>
    <property type="match status" value="3"/>
</dbReference>
<accession>A0AAN6GS41</accession>
<dbReference type="PANTHER" id="PTHR15653">
    <property type="entry name" value="STRIATIN"/>
    <property type="match status" value="1"/>
</dbReference>
<feature type="region of interest" description="Disordered" evidence="8">
    <location>
        <begin position="790"/>
        <end position="850"/>
    </location>
</feature>
<evidence type="ECO:0000256" key="6">
    <source>
        <dbReference type="PROSITE-ProRule" id="PRU00221"/>
    </source>
</evidence>
<feature type="region of interest" description="Disordered" evidence="8">
    <location>
        <begin position="337"/>
        <end position="374"/>
    </location>
</feature>
<keyword evidence="11" id="KW-1185">Reference proteome</keyword>
<dbReference type="SUPFAM" id="SSF50978">
    <property type="entry name" value="WD40 repeat-like"/>
    <property type="match status" value="1"/>
</dbReference>
<feature type="region of interest" description="Disordered" evidence="8">
    <location>
        <begin position="1071"/>
        <end position="1099"/>
    </location>
</feature>
<dbReference type="InterPro" id="IPR019775">
    <property type="entry name" value="WD40_repeat_CS"/>
</dbReference>
<feature type="region of interest" description="Disordered" evidence="8">
    <location>
        <begin position="516"/>
        <end position="766"/>
    </location>
</feature>
<dbReference type="InterPro" id="IPR013258">
    <property type="entry name" value="Striatin_N"/>
</dbReference>
<dbReference type="InterPro" id="IPR001680">
    <property type="entry name" value="WD40_rpt"/>
</dbReference>
<dbReference type="GO" id="GO:0005516">
    <property type="term" value="F:calmodulin binding"/>
    <property type="evidence" value="ECO:0007669"/>
    <property type="project" value="UniProtKB-KW"/>
</dbReference>
<evidence type="ECO:0000313" key="10">
    <source>
        <dbReference type="EMBL" id="KAK0553915.1"/>
    </source>
</evidence>
<feature type="compositionally biased region" description="Gly residues" evidence="8">
    <location>
        <begin position="31"/>
        <end position="57"/>
    </location>
</feature>
<dbReference type="InterPro" id="IPR015943">
    <property type="entry name" value="WD40/YVTN_repeat-like_dom_sf"/>
</dbReference>
<feature type="compositionally biased region" description="Polar residues" evidence="8">
    <location>
        <begin position="476"/>
        <end position="493"/>
    </location>
</feature>
<dbReference type="PROSITE" id="PS50082">
    <property type="entry name" value="WD_REPEATS_2"/>
    <property type="match status" value="4"/>
</dbReference>
<feature type="repeat" description="WD" evidence="6">
    <location>
        <begin position="1030"/>
        <end position="1064"/>
    </location>
</feature>
<feature type="region of interest" description="Disordered" evidence="8">
    <location>
        <begin position="150"/>
        <end position="227"/>
    </location>
</feature>
<keyword evidence="10" id="KW-0560">Oxidoreductase</keyword>
<dbReference type="InterPro" id="IPR036322">
    <property type="entry name" value="WD40_repeat_dom_sf"/>
</dbReference>
<evidence type="ECO:0000256" key="3">
    <source>
        <dbReference type="ARBA" id="ARBA00022737"/>
    </source>
</evidence>
<feature type="region of interest" description="Disordered" evidence="8">
    <location>
        <begin position="1"/>
        <end position="75"/>
    </location>
</feature>
<feature type="compositionally biased region" description="Low complexity" evidence="8">
    <location>
        <begin position="7"/>
        <end position="30"/>
    </location>
</feature>
<dbReference type="GO" id="GO:0051213">
    <property type="term" value="F:dioxygenase activity"/>
    <property type="evidence" value="ECO:0007669"/>
    <property type="project" value="UniProtKB-KW"/>
</dbReference>
<reference evidence="10" key="1">
    <citation type="journal article" date="2023" name="PhytoFront">
        <title>Draft Genome Resources of Seven Strains of Tilletia horrida, Causal Agent of Kernel Smut of Rice.</title>
        <authorList>
            <person name="Khanal S."/>
            <person name="Antony Babu S."/>
            <person name="Zhou X.G."/>
        </authorList>
    </citation>
    <scope>NUCLEOTIDE SEQUENCE</scope>
    <source>
        <strain evidence="10">TX6</strain>
    </source>
</reference>
<feature type="compositionally biased region" description="Polar residues" evidence="8">
    <location>
        <begin position="150"/>
        <end position="163"/>
    </location>
</feature>
<dbReference type="Pfam" id="PF00400">
    <property type="entry name" value="WD40"/>
    <property type="match status" value="6"/>
</dbReference>
<feature type="coiled-coil region" evidence="7">
    <location>
        <begin position="99"/>
        <end position="133"/>
    </location>
</feature>
<proteinExistence type="inferred from homology"/>
<protein>
    <submittedName>
        <fullName evidence="10">1,2-dihydroxy-3-keto-5-methylthiopentene dioxygenase</fullName>
    </submittedName>
</protein>
<feature type="compositionally biased region" description="Low complexity" evidence="8">
    <location>
        <begin position="568"/>
        <end position="600"/>
    </location>
</feature>
<dbReference type="Gene3D" id="2.130.10.10">
    <property type="entry name" value="YVTN repeat-like/Quinoprotein amine dehydrogenase"/>
    <property type="match status" value="2"/>
</dbReference>
<dbReference type="PANTHER" id="PTHR15653:SF0">
    <property type="entry name" value="CONNECTOR OF KINASE TO AP-1, ISOFORM E"/>
    <property type="match status" value="1"/>
</dbReference>
<organism evidence="10 11">
    <name type="scientific">Tilletia horrida</name>
    <dbReference type="NCBI Taxonomy" id="155126"/>
    <lineage>
        <taxon>Eukaryota</taxon>
        <taxon>Fungi</taxon>
        <taxon>Dikarya</taxon>
        <taxon>Basidiomycota</taxon>
        <taxon>Ustilaginomycotina</taxon>
        <taxon>Exobasidiomycetes</taxon>
        <taxon>Tilletiales</taxon>
        <taxon>Tilletiaceae</taxon>
        <taxon>Tilletia</taxon>
    </lineage>
</organism>
<comment type="caution">
    <text evidence="10">The sequence shown here is derived from an EMBL/GenBank/DDBJ whole genome shotgun (WGS) entry which is preliminary data.</text>
</comment>
<feature type="compositionally biased region" description="Low complexity" evidence="8">
    <location>
        <begin position="752"/>
        <end position="766"/>
    </location>
</feature>
<feature type="compositionally biased region" description="Low complexity" evidence="8">
    <location>
        <begin position="181"/>
        <end position="195"/>
    </location>
</feature>
<keyword evidence="2 6" id="KW-0853">WD repeat</keyword>
<dbReference type="Pfam" id="PF08232">
    <property type="entry name" value="Striatin"/>
    <property type="match status" value="1"/>
</dbReference>
<feature type="domain" description="Striatin N-terminal" evidence="9">
    <location>
        <begin position="80"/>
        <end position="155"/>
    </location>
</feature>
<evidence type="ECO:0000313" key="11">
    <source>
        <dbReference type="Proteomes" id="UP001176517"/>
    </source>
</evidence>
<dbReference type="Proteomes" id="UP001176517">
    <property type="component" value="Unassembled WGS sequence"/>
</dbReference>
<feature type="repeat" description="WD" evidence="6">
    <location>
        <begin position="1235"/>
        <end position="1268"/>
    </location>
</feature>
<feature type="compositionally biased region" description="Low complexity" evidence="8">
    <location>
        <begin position="351"/>
        <end position="372"/>
    </location>
</feature>
<feature type="repeat" description="WD" evidence="6">
    <location>
        <begin position="964"/>
        <end position="1006"/>
    </location>
</feature>
<gene>
    <name evidence="10" type="primary">ADI1</name>
    <name evidence="10" type="ORF">OC846_002312</name>
</gene>
<keyword evidence="3" id="KW-0677">Repeat</keyword>
<feature type="region of interest" description="Disordered" evidence="8">
    <location>
        <begin position="393"/>
        <end position="498"/>
    </location>
</feature>
<evidence type="ECO:0000256" key="8">
    <source>
        <dbReference type="SAM" id="MobiDB-lite"/>
    </source>
</evidence>
<feature type="compositionally biased region" description="Acidic residues" evidence="8">
    <location>
        <begin position="1078"/>
        <end position="1088"/>
    </location>
</feature>
<dbReference type="PRINTS" id="PR00320">
    <property type="entry name" value="GPROTEINBRPT"/>
</dbReference>
<evidence type="ECO:0000256" key="1">
    <source>
        <dbReference type="ARBA" id="ARBA00009616"/>
    </source>
</evidence>
<evidence type="ECO:0000256" key="5">
    <source>
        <dbReference type="ARBA" id="ARBA00023054"/>
    </source>
</evidence>
<dbReference type="InterPro" id="IPR051488">
    <property type="entry name" value="WD_repeat_striatin"/>
</dbReference>
<evidence type="ECO:0000259" key="9">
    <source>
        <dbReference type="Pfam" id="PF08232"/>
    </source>
</evidence>
<feature type="compositionally biased region" description="Low complexity" evidence="8">
    <location>
        <begin position="271"/>
        <end position="287"/>
    </location>
</feature>
<keyword evidence="10" id="KW-0223">Dioxygenase</keyword>
<dbReference type="PROSITE" id="PS00678">
    <property type="entry name" value="WD_REPEATS_1"/>
    <property type="match status" value="2"/>
</dbReference>
<feature type="compositionally biased region" description="Polar residues" evidence="8">
    <location>
        <begin position="251"/>
        <end position="264"/>
    </location>
</feature>
<feature type="region of interest" description="Disordered" evidence="8">
    <location>
        <begin position="251"/>
        <end position="304"/>
    </location>
</feature>
<keyword evidence="4" id="KW-0112">Calmodulin-binding</keyword>
<evidence type="ECO:0000256" key="7">
    <source>
        <dbReference type="SAM" id="Coils"/>
    </source>
</evidence>
<feature type="compositionally biased region" description="Pro residues" evidence="8">
    <location>
        <begin position="341"/>
        <end position="350"/>
    </location>
</feature>
<keyword evidence="5 7" id="KW-0175">Coiled coil</keyword>
<evidence type="ECO:0000256" key="2">
    <source>
        <dbReference type="ARBA" id="ARBA00022574"/>
    </source>
</evidence>
<feature type="compositionally biased region" description="Acidic residues" evidence="8">
    <location>
        <begin position="668"/>
        <end position="685"/>
    </location>
</feature>
<name>A0AAN6GS41_9BASI</name>
<comment type="similarity">
    <text evidence="1">Belongs to the WD repeat striatin family.</text>
</comment>
<dbReference type="InterPro" id="IPR020472">
    <property type="entry name" value="WD40_PAC1"/>
</dbReference>
<feature type="compositionally biased region" description="Polar residues" evidence="8">
    <location>
        <begin position="625"/>
        <end position="635"/>
    </location>
</feature>